<evidence type="ECO:0000313" key="3">
    <source>
        <dbReference type="Proteomes" id="UP000813461"/>
    </source>
</evidence>
<proteinExistence type="predicted"/>
<dbReference type="Pfam" id="PF06985">
    <property type="entry name" value="HET"/>
    <property type="match status" value="1"/>
</dbReference>
<feature type="domain" description="Heterokaryon incompatibility" evidence="1">
    <location>
        <begin position="51"/>
        <end position="225"/>
    </location>
</feature>
<name>A0A8K0QZA0_9PLEO</name>
<dbReference type="Pfam" id="PF26639">
    <property type="entry name" value="Het-6_barrel"/>
    <property type="match status" value="1"/>
</dbReference>
<dbReference type="EMBL" id="JAGMVJ010000016">
    <property type="protein sequence ID" value="KAH7079453.1"/>
    <property type="molecule type" value="Genomic_DNA"/>
</dbReference>
<dbReference type="InterPro" id="IPR010730">
    <property type="entry name" value="HET"/>
</dbReference>
<reference evidence="2" key="1">
    <citation type="journal article" date="2021" name="Nat. Commun.">
        <title>Genetic determinants of endophytism in the Arabidopsis root mycobiome.</title>
        <authorList>
            <person name="Mesny F."/>
            <person name="Miyauchi S."/>
            <person name="Thiergart T."/>
            <person name="Pickel B."/>
            <person name="Atanasova L."/>
            <person name="Karlsson M."/>
            <person name="Huettel B."/>
            <person name="Barry K.W."/>
            <person name="Haridas S."/>
            <person name="Chen C."/>
            <person name="Bauer D."/>
            <person name="Andreopoulos W."/>
            <person name="Pangilinan J."/>
            <person name="LaButti K."/>
            <person name="Riley R."/>
            <person name="Lipzen A."/>
            <person name="Clum A."/>
            <person name="Drula E."/>
            <person name="Henrissat B."/>
            <person name="Kohler A."/>
            <person name="Grigoriev I.V."/>
            <person name="Martin F.M."/>
            <person name="Hacquard S."/>
        </authorList>
    </citation>
    <scope>NUCLEOTIDE SEQUENCE</scope>
    <source>
        <strain evidence="2">MPI-SDFR-AT-0120</strain>
    </source>
</reference>
<evidence type="ECO:0000259" key="1">
    <source>
        <dbReference type="Pfam" id="PF06985"/>
    </source>
</evidence>
<sequence length="633" mass="72368">MNYQSFSSFQYAPLSGEAEAIRLLRVPARKVNQGSDDYTLFQTSLQEASTFFALSYCWGYHVLNHKLRVNGQMMFITESLALALENLQDDNEEIVLWADAICINQNDPFEKTSQVKIMRHIYRRADRVIIWLGPSTPETPYTVREMRKLGDELINIGFWDLSSDEILHWEVNDDDMTQAARTKRKVLEMASKHLQQARQDEFPFWWILSDLGQRSWFHRIWCVQECTNAQVATFRCGHDEVDYVQFWAVALYIRIFSSWSHSDVNLDIEVFWKDNWLSNLLTKAIPTTTIGIRRKYLVSGGHDLRSLLERVIVKDANSARIDATDPRDRVYALVGIANDAAAREIVADYTLSCEQAYIMTARTMLKYGHDDILSLCRIRDSCQNLPSWVPDWSADLRKPWSTWHVNQRLFNASGLAADVFSIPLITNNDDRFDPHFKPTGTFVDTIKTVGHSFPLSLDDELNWTELGPYFDDIKSFLSQSSRYTPEQRAEAEWRIPIGDLDIAEATSQVTRTRPKSDMKLGYAVANAMATGNDALVEEKAKTHFLPFGRFRCQLGRMYDSRSFISESGYVGLCPLESQTGDTIAIFVGARVPYVIRQAGEPGTWTLVGEAHVYGIMDGEFMLDTPPLESIVLT</sequence>
<organism evidence="2 3">
    <name type="scientific">Paraphoma chrysanthemicola</name>
    <dbReference type="NCBI Taxonomy" id="798071"/>
    <lineage>
        <taxon>Eukaryota</taxon>
        <taxon>Fungi</taxon>
        <taxon>Dikarya</taxon>
        <taxon>Ascomycota</taxon>
        <taxon>Pezizomycotina</taxon>
        <taxon>Dothideomycetes</taxon>
        <taxon>Pleosporomycetidae</taxon>
        <taxon>Pleosporales</taxon>
        <taxon>Pleosporineae</taxon>
        <taxon>Phaeosphaeriaceae</taxon>
        <taxon>Paraphoma</taxon>
    </lineage>
</organism>
<evidence type="ECO:0000313" key="2">
    <source>
        <dbReference type="EMBL" id="KAH7079453.1"/>
    </source>
</evidence>
<keyword evidence="3" id="KW-1185">Reference proteome</keyword>
<dbReference type="OrthoDB" id="3553147at2759"/>
<dbReference type="InterPro" id="IPR052895">
    <property type="entry name" value="HetReg/Transcr_Mod"/>
</dbReference>
<dbReference type="PANTHER" id="PTHR24148">
    <property type="entry name" value="ANKYRIN REPEAT DOMAIN-CONTAINING PROTEIN 39 HOMOLOG-RELATED"/>
    <property type="match status" value="1"/>
</dbReference>
<comment type="caution">
    <text evidence="2">The sequence shown here is derived from an EMBL/GenBank/DDBJ whole genome shotgun (WGS) entry which is preliminary data.</text>
</comment>
<dbReference type="Proteomes" id="UP000813461">
    <property type="component" value="Unassembled WGS sequence"/>
</dbReference>
<accession>A0A8K0QZA0</accession>
<gene>
    <name evidence="2" type="ORF">FB567DRAFT_122527</name>
</gene>
<dbReference type="AlphaFoldDB" id="A0A8K0QZA0"/>
<dbReference type="PANTHER" id="PTHR24148:SF73">
    <property type="entry name" value="HET DOMAIN PROTEIN (AFU_ORTHOLOGUE AFUA_8G01020)"/>
    <property type="match status" value="1"/>
</dbReference>
<protein>
    <submittedName>
        <fullName evidence="2">Heterokaryon incompatibility protein-domain-containing protein</fullName>
    </submittedName>
</protein>